<reference evidence="1 2" key="1">
    <citation type="submission" date="2019-05" db="EMBL/GenBank/DDBJ databases">
        <title>Mikania micrantha, genome provides insights into the molecular mechanism of rapid growth.</title>
        <authorList>
            <person name="Liu B."/>
        </authorList>
    </citation>
    <scope>NUCLEOTIDE SEQUENCE [LARGE SCALE GENOMIC DNA]</scope>
    <source>
        <strain evidence="1">NLD-2019</strain>
        <tissue evidence="1">Leaf</tissue>
    </source>
</reference>
<proteinExistence type="predicted"/>
<sequence>MADLRFVPDHNMSAYLGDPPERHSEFKTLVEGLIMSPVNYAIMEHPTIVTDFVRSFWNTVEESTYADGNVSIIGRIQGQPITVTEQLVRECLQFGDKADDSVELDQELFATIQQSDLIPDFIDAVEDTWRPDSVASKASLSLFRYQHSSRPLTGDGPQVLGQGEPKRVNEPKLTERRFSARSDNTHSVPFIKPGLLKMTRHKAHQHEEAVLMRRGGTWEKPNIGFQVSTFSLVTASLVKKPTAGSRLNSGLSIQSYKALLIALSP</sequence>
<dbReference type="EMBL" id="SZYD01000006">
    <property type="protein sequence ID" value="KAD5960589.1"/>
    <property type="molecule type" value="Genomic_DNA"/>
</dbReference>
<dbReference type="AlphaFoldDB" id="A0A5N6P4S0"/>
<dbReference type="Proteomes" id="UP000326396">
    <property type="component" value="Linkage Group LG14"/>
</dbReference>
<evidence type="ECO:0000313" key="1">
    <source>
        <dbReference type="EMBL" id="KAD5960589.1"/>
    </source>
</evidence>
<organism evidence="1 2">
    <name type="scientific">Mikania micrantha</name>
    <name type="common">bitter vine</name>
    <dbReference type="NCBI Taxonomy" id="192012"/>
    <lineage>
        <taxon>Eukaryota</taxon>
        <taxon>Viridiplantae</taxon>
        <taxon>Streptophyta</taxon>
        <taxon>Embryophyta</taxon>
        <taxon>Tracheophyta</taxon>
        <taxon>Spermatophyta</taxon>
        <taxon>Magnoliopsida</taxon>
        <taxon>eudicotyledons</taxon>
        <taxon>Gunneridae</taxon>
        <taxon>Pentapetalae</taxon>
        <taxon>asterids</taxon>
        <taxon>campanulids</taxon>
        <taxon>Asterales</taxon>
        <taxon>Asteraceae</taxon>
        <taxon>Asteroideae</taxon>
        <taxon>Heliantheae alliance</taxon>
        <taxon>Eupatorieae</taxon>
        <taxon>Mikania</taxon>
    </lineage>
</organism>
<evidence type="ECO:0000313" key="2">
    <source>
        <dbReference type="Proteomes" id="UP000326396"/>
    </source>
</evidence>
<dbReference type="OrthoDB" id="1911237at2759"/>
<gene>
    <name evidence="1" type="ORF">E3N88_12061</name>
</gene>
<name>A0A5N6P4S0_9ASTR</name>
<protein>
    <submittedName>
        <fullName evidence="1">Uncharacterized protein</fullName>
    </submittedName>
</protein>
<comment type="caution">
    <text evidence="1">The sequence shown here is derived from an EMBL/GenBank/DDBJ whole genome shotgun (WGS) entry which is preliminary data.</text>
</comment>
<keyword evidence="2" id="KW-1185">Reference proteome</keyword>
<accession>A0A5N6P4S0</accession>